<accession>A0A6J7VL40</accession>
<organism evidence="1">
    <name type="scientific">uncultured Caudovirales phage</name>
    <dbReference type="NCBI Taxonomy" id="2100421"/>
    <lineage>
        <taxon>Viruses</taxon>
        <taxon>Duplodnaviria</taxon>
        <taxon>Heunggongvirae</taxon>
        <taxon>Uroviricota</taxon>
        <taxon>Caudoviricetes</taxon>
        <taxon>Peduoviridae</taxon>
        <taxon>Maltschvirus</taxon>
        <taxon>Maltschvirus maltsch</taxon>
    </lineage>
</organism>
<proteinExistence type="predicted"/>
<sequence length="614" mass="59412">MDDLITQLGLGAVKATGSITLTDLPDDGDEVTIASQSFEFDDEADKATGTIALGGVPADGDTITIGDGAKTDVFEFDRGMKATGQIMVTGVPADGDTVTIKDSTQAASTFEFDNGVLATGGISLSDQPADGNFLTINDGVNTPSAFEFDLGVKATGSLAIGTNPAGGKTLTISDGVHSATVFEFYTEGEVAEGHVGVLIGATKEDTMAALVTAINGVTTTLTVTATAAGTPDHTCTLANDNYTHVGNVNITTTAADIAIVGMAGGAVAGSGAVTEGRTAVAIGASKEATMVNLINAINGTGESLKVAAAPAVPADATCTLTCEIRNANGAISRTGANITVTGMTGGKAPGAGPVTGGNIAVAVGASAAASAANLLTAINNVGAGLLVTASPTDPASGTITLEADALGAAENIAITKTGNSMTVIGMRDGADAGSGIVGAGHIPVAAVTSATATMAALVVAINSVAAGLALTATAAQVPDHTCALENDASGSAGNVVITKSCSVATVTGMSGGNSVGDNVSQGAIGVAIGADLAACGANLRAAIAASGLVNIAAGAQPPATIGLEALAAGDAGNGAITKTGDAITVTGMAGGHDRVDLRDVIADIHRIADNTDTH</sequence>
<protein>
    <submittedName>
        <fullName evidence="1">Uncharacterized protein</fullName>
    </submittedName>
</protein>
<reference evidence="1" key="1">
    <citation type="submission" date="2020-05" db="EMBL/GenBank/DDBJ databases">
        <authorList>
            <person name="Chiriac C."/>
            <person name="Salcher M."/>
            <person name="Ghai R."/>
            <person name="Kavagutti S V."/>
        </authorList>
    </citation>
    <scope>NUCLEOTIDE SEQUENCE</scope>
</reference>
<gene>
    <name evidence="1" type="ORF">UFOVP141_3</name>
</gene>
<dbReference type="EMBL" id="LR798190">
    <property type="protein sequence ID" value="CAB5079683.1"/>
    <property type="molecule type" value="Genomic_DNA"/>
</dbReference>
<name>A0A6J7VL40_9CAUD</name>
<evidence type="ECO:0000313" key="1">
    <source>
        <dbReference type="EMBL" id="CAB5079683.1"/>
    </source>
</evidence>